<dbReference type="InterPro" id="IPR029047">
    <property type="entry name" value="HSP70_peptide-bd_sf"/>
</dbReference>
<keyword evidence="2" id="KW-0067">ATP-binding</keyword>
<gene>
    <name evidence="4" type="ORF">FSB_LOCUS54657</name>
</gene>
<sequence>MYVDISDLQATTLSSTPPSPPRRRPLLHARPLQVAAFSTPLPQTSLLQTPTETAVSPQDPVYINVCFDIDANGILNVSAKDMTTVVKRNITITNDNKSRLSNEKIERMVWDAKRYKAEDDVHRNKVKAKEALENYAYNMRITINDILSMLRRLMLILTELNPNDDPPRNDETFSPSLSAFSPLLSLSRAHGSSRHGLTAVFTGTAHARSSSLFSVLSLGGLTAVLHRHGLTARSSSSSQFSLSAFAALSSQFSLSAFAALFSVLSLGVCHGVAPDQVRPHRIW</sequence>
<organism evidence="4">
    <name type="scientific">Fagus sylvatica</name>
    <name type="common">Beechnut</name>
    <dbReference type="NCBI Taxonomy" id="28930"/>
    <lineage>
        <taxon>Eukaryota</taxon>
        <taxon>Viridiplantae</taxon>
        <taxon>Streptophyta</taxon>
        <taxon>Embryophyta</taxon>
        <taxon>Tracheophyta</taxon>
        <taxon>Spermatophyta</taxon>
        <taxon>Magnoliopsida</taxon>
        <taxon>eudicotyledons</taxon>
        <taxon>Gunneridae</taxon>
        <taxon>Pentapetalae</taxon>
        <taxon>rosids</taxon>
        <taxon>fabids</taxon>
        <taxon>Fagales</taxon>
        <taxon>Fagaceae</taxon>
        <taxon>Fagus</taxon>
    </lineage>
</organism>
<evidence type="ECO:0000256" key="2">
    <source>
        <dbReference type="ARBA" id="ARBA00022840"/>
    </source>
</evidence>
<dbReference type="GO" id="GO:0005524">
    <property type="term" value="F:ATP binding"/>
    <property type="evidence" value="ECO:0007669"/>
    <property type="project" value="UniProtKB-KW"/>
</dbReference>
<keyword evidence="1" id="KW-0547">Nucleotide-binding</keyword>
<reference evidence="4" key="1">
    <citation type="submission" date="2018-02" db="EMBL/GenBank/DDBJ databases">
        <authorList>
            <person name="Cohen D.B."/>
            <person name="Kent A.D."/>
        </authorList>
    </citation>
    <scope>NUCLEOTIDE SEQUENCE</scope>
</reference>
<accession>A0A2N9IQY1</accession>
<protein>
    <submittedName>
        <fullName evidence="4">Uncharacterized protein</fullName>
    </submittedName>
</protein>
<dbReference type="InterPro" id="IPR029048">
    <property type="entry name" value="HSP70_C_sf"/>
</dbReference>
<dbReference type="EMBL" id="OIVN01006164">
    <property type="protein sequence ID" value="SPD26775.1"/>
    <property type="molecule type" value="Genomic_DNA"/>
</dbReference>
<dbReference type="GO" id="GO:0140662">
    <property type="term" value="F:ATP-dependent protein folding chaperone"/>
    <property type="evidence" value="ECO:0007669"/>
    <property type="project" value="InterPro"/>
</dbReference>
<dbReference type="Gene3D" id="2.60.34.10">
    <property type="entry name" value="Substrate Binding Domain Of DNAk, Chain A, domain 1"/>
    <property type="match status" value="1"/>
</dbReference>
<evidence type="ECO:0000256" key="3">
    <source>
        <dbReference type="SAM" id="MobiDB-lite"/>
    </source>
</evidence>
<evidence type="ECO:0000313" key="4">
    <source>
        <dbReference type="EMBL" id="SPD26775.1"/>
    </source>
</evidence>
<name>A0A2N9IQY1_FAGSY</name>
<dbReference type="Pfam" id="PF00012">
    <property type="entry name" value="HSP70"/>
    <property type="match status" value="1"/>
</dbReference>
<proteinExistence type="predicted"/>
<feature type="region of interest" description="Disordered" evidence="3">
    <location>
        <begin position="1"/>
        <end position="25"/>
    </location>
</feature>
<dbReference type="Gene3D" id="1.20.1270.10">
    <property type="match status" value="1"/>
</dbReference>
<dbReference type="PANTHER" id="PTHR19375">
    <property type="entry name" value="HEAT SHOCK PROTEIN 70KDA"/>
    <property type="match status" value="1"/>
</dbReference>
<dbReference type="SUPFAM" id="SSF100920">
    <property type="entry name" value="Heat shock protein 70kD (HSP70), peptide-binding domain"/>
    <property type="match status" value="1"/>
</dbReference>
<dbReference type="AlphaFoldDB" id="A0A2N9IQY1"/>
<dbReference type="InterPro" id="IPR013126">
    <property type="entry name" value="Hsp_70_fam"/>
</dbReference>
<evidence type="ECO:0000256" key="1">
    <source>
        <dbReference type="ARBA" id="ARBA00022741"/>
    </source>
</evidence>